<dbReference type="GO" id="GO:0038023">
    <property type="term" value="F:signaling receptor activity"/>
    <property type="evidence" value="ECO:0007669"/>
    <property type="project" value="TreeGrafter"/>
</dbReference>
<proteinExistence type="inferred from homology"/>
<reference evidence="13 14" key="1">
    <citation type="submission" date="2024-03" db="EMBL/GenBank/DDBJ databases">
        <title>Adaptation during the transition from Ophiocordyceps entomopathogen to insect associate is accompanied by gene loss and intensified selection.</title>
        <authorList>
            <person name="Ward C.M."/>
            <person name="Onetto C.A."/>
            <person name="Borneman A.R."/>
        </authorList>
    </citation>
    <scope>NUCLEOTIDE SEQUENCE [LARGE SCALE GENOMIC DNA]</scope>
    <source>
        <strain evidence="13">AWRI1</strain>
        <tissue evidence="13">Single Adult Female</tissue>
    </source>
</reference>
<dbReference type="InterPro" id="IPR032675">
    <property type="entry name" value="LRR_dom_sf"/>
</dbReference>
<dbReference type="AlphaFoldDB" id="A0AAN9Y820"/>
<dbReference type="InterPro" id="IPR000157">
    <property type="entry name" value="TIR_dom"/>
</dbReference>
<dbReference type="PRINTS" id="PR01537">
    <property type="entry name" value="INTRLKN1R1F"/>
</dbReference>
<keyword evidence="7 11" id="KW-1133">Transmembrane helix</keyword>
<dbReference type="Gene3D" id="3.80.10.10">
    <property type="entry name" value="Ribonuclease Inhibitor"/>
    <property type="match status" value="3"/>
</dbReference>
<dbReference type="EMBL" id="JBBCAQ010000010">
    <property type="protein sequence ID" value="KAK7600965.1"/>
    <property type="molecule type" value="Genomic_DNA"/>
</dbReference>
<evidence type="ECO:0000256" key="6">
    <source>
        <dbReference type="ARBA" id="ARBA00022737"/>
    </source>
</evidence>
<protein>
    <recommendedName>
        <fullName evidence="12">TIR domain-containing protein</fullName>
    </recommendedName>
</protein>
<evidence type="ECO:0000256" key="8">
    <source>
        <dbReference type="ARBA" id="ARBA00023136"/>
    </source>
</evidence>
<dbReference type="Proteomes" id="UP001367676">
    <property type="component" value="Unassembled WGS sequence"/>
</dbReference>
<dbReference type="GO" id="GO:0007165">
    <property type="term" value="P:signal transduction"/>
    <property type="evidence" value="ECO:0007669"/>
    <property type="project" value="InterPro"/>
</dbReference>
<dbReference type="Gene3D" id="3.40.50.10140">
    <property type="entry name" value="Toll/interleukin-1 receptor homology (TIR) domain"/>
    <property type="match status" value="1"/>
</dbReference>
<evidence type="ECO:0000256" key="2">
    <source>
        <dbReference type="ARBA" id="ARBA00009634"/>
    </source>
</evidence>
<keyword evidence="4 11" id="KW-0812">Transmembrane</keyword>
<evidence type="ECO:0000256" key="10">
    <source>
        <dbReference type="ARBA" id="ARBA00023180"/>
    </source>
</evidence>
<evidence type="ECO:0000256" key="5">
    <source>
        <dbReference type="ARBA" id="ARBA00022729"/>
    </source>
</evidence>
<gene>
    <name evidence="13" type="ORF">V9T40_008406</name>
</gene>
<keyword evidence="3" id="KW-0433">Leucine-rich repeat</keyword>
<dbReference type="PANTHER" id="PTHR24365">
    <property type="entry name" value="TOLL-LIKE RECEPTOR"/>
    <property type="match status" value="1"/>
</dbReference>
<evidence type="ECO:0000313" key="14">
    <source>
        <dbReference type="Proteomes" id="UP001367676"/>
    </source>
</evidence>
<dbReference type="SMART" id="SM00369">
    <property type="entry name" value="LRR_TYP"/>
    <property type="match status" value="7"/>
</dbReference>
<keyword evidence="8 11" id="KW-0472">Membrane</keyword>
<dbReference type="PROSITE" id="PS51450">
    <property type="entry name" value="LRR"/>
    <property type="match status" value="3"/>
</dbReference>
<dbReference type="SUPFAM" id="SSF52200">
    <property type="entry name" value="Toll/Interleukin receptor TIR domain"/>
    <property type="match status" value="1"/>
</dbReference>
<comment type="subcellular location">
    <subcellularLocation>
        <location evidence="1">Membrane</location>
        <topology evidence="1">Single-pass membrane protein</topology>
    </subcellularLocation>
</comment>
<feature type="transmembrane region" description="Helical" evidence="11">
    <location>
        <begin position="437"/>
        <end position="461"/>
    </location>
</feature>
<name>A0AAN9Y820_9HEMI</name>
<evidence type="ECO:0000259" key="12">
    <source>
        <dbReference type="PROSITE" id="PS50104"/>
    </source>
</evidence>
<dbReference type="InterPro" id="IPR001611">
    <property type="entry name" value="Leu-rich_rpt"/>
</dbReference>
<dbReference type="Pfam" id="PF01582">
    <property type="entry name" value="TIR"/>
    <property type="match status" value="1"/>
</dbReference>
<evidence type="ECO:0000256" key="4">
    <source>
        <dbReference type="ARBA" id="ARBA00022692"/>
    </source>
</evidence>
<keyword evidence="6" id="KW-0677">Repeat</keyword>
<keyword evidence="9" id="KW-0675">Receptor</keyword>
<evidence type="ECO:0000256" key="11">
    <source>
        <dbReference type="SAM" id="Phobius"/>
    </source>
</evidence>
<evidence type="ECO:0000256" key="3">
    <source>
        <dbReference type="ARBA" id="ARBA00022614"/>
    </source>
</evidence>
<comment type="similarity">
    <text evidence="2">Belongs to the Toll-like receptor family.</text>
</comment>
<evidence type="ECO:0000256" key="7">
    <source>
        <dbReference type="ARBA" id="ARBA00022989"/>
    </source>
</evidence>
<dbReference type="GO" id="GO:0005886">
    <property type="term" value="C:plasma membrane"/>
    <property type="evidence" value="ECO:0007669"/>
    <property type="project" value="TreeGrafter"/>
</dbReference>
<accession>A0AAN9Y820</accession>
<evidence type="ECO:0000313" key="13">
    <source>
        <dbReference type="EMBL" id="KAK7600965.1"/>
    </source>
</evidence>
<dbReference type="InterPro" id="IPR035897">
    <property type="entry name" value="Toll_tir_struct_dom_sf"/>
</dbReference>
<keyword evidence="10" id="KW-0325">Glycoprotein</keyword>
<dbReference type="PROSITE" id="PS50104">
    <property type="entry name" value="TIR"/>
    <property type="match status" value="1"/>
</dbReference>
<evidence type="ECO:0000256" key="1">
    <source>
        <dbReference type="ARBA" id="ARBA00004167"/>
    </source>
</evidence>
<dbReference type="SMART" id="SM00255">
    <property type="entry name" value="TIR"/>
    <property type="match status" value="1"/>
</dbReference>
<keyword evidence="5" id="KW-0732">Signal</keyword>
<comment type="caution">
    <text evidence="13">The sequence shown here is derived from an EMBL/GenBank/DDBJ whole genome shotgun (WGS) entry which is preliminary data.</text>
</comment>
<dbReference type="Pfam" id="PF13855">
    <property type="entry name" value="LRR_8"/>
    <property type="match status" value="2"/>
</dbReference>
<feature type="domain" description="TIR" evidence="12">
    <location>
        <begin position="484"/>
        <end position="620"/>
    </location>
</feature>
<dbReference type="InterPro" id="IPR003591">
    <property type="entry name" value="Leu-rich_rpt_typical-subtyp"/>
</dbReference>
<organism evidence="13 14">
    <name type="scientific">Parthenolecanium corni</name>
    <dbReference type="NCBI Taxonomy" id="536013"/>
    <lineage>
        <taxon>Eukaryota</taxon>
        <taxon>Metazoa</taxon>
        <taxon>Ecdysozoa</taxon>
        <taxon>Arthropoda</taxon>
        <taxon>Hexapoda</taxon>
        <taxon>Insecta</taxon>
        <taxon>Pterygota</taxon>
        <taxon>Neoptera</taxon>
        <taxon>Paraneoptera</taxon>
        <taxon>Hemiptera</taxon>
        <taxon>Sternorrhyncha</taxon>
        <taxon>Coccoidea</taxon>
        <taxon>Coccidae</taxon>
        <taxon>Parthenolecanium</taxon>
    </lineage>
</organism>
<dbReference type="SUPFAM" id="SSF52058">
    <property type="entry name" value="L domain-like"/>
    <property type="match status" value="2"/>
</dbReference>
<evidence type="ECO:0000256" key="9">
    <source>
        <dbReference type="ARBA" id="ARBA00023170"/>
    </source>
</evidence>
<keyword evidence="14" id="KW-1185">Reference proteome</keyword>
<sequence length="623" mass="71908">MLDRLHELFSLDLSGNFIETLEVDTLDDLRRLREVDLSQNRIISMPDLLFQFNKHLKNISLAKNLMKTLPDGVFSYTTKLLFLNLSYNSLDYIGPNLFAQLIPLQELHLRHNHIKTVDENAFNKLYNLHYVDLSHNYISFPYSLPCRNGQLTPELTSNYLLANMALFTKGPIVDLSHNLISGISVSPVSHTCFRGRCNKITVRLNDNPIMCECRAYDLIQYFHNKSSDIIYKIIEIDSDTSCMTPDTHLIIPLSAMDSSRIYCNISECDTCPKGCRCGFNKDTVRTVVKCNGLNFTHTPNQLRASCEIELWLRNNLLQSLSPNIPYFYNITVLSVAYNKINDLSQVEFLKFSSLQVLEMDHNELQYLNISTLSQLKKRNLKKITLGFNPWKCDDCRIEYLVDFLQNNKNVYDLTDVNCSGTNTPVISVKIKSCNASWSINMALMVCAIIIILAVIPLAMYIGYKLKSKLFITFSPVAIGEVDEKEYDAFISYSHEDEYFVCELTRQLEQQPNPFKICLHSRNWLPGELIIKQIVDSVKRSRTTVIVLSTAYIQSEWCTAEFQIALTHMLMRKNHKVIVIWCPQENPVDINLEPEFKTYLKMCTYLKRDSENFLKRLAMAIERL</sequence>
<dbReference type="PANTHER" id="PTHR24365:SF541">
    <property type="entry name" value="PROTEIN TOLL-RELATED"/>
    <property type="match status" value="1"/>
</dbReference>